<protein>
    <submittedName>
        <fullName evidence="1">Baseplate wedge protein</fullName>
    </submittedName>
</protein>
<organism evidence="1">
    <name type="scientific">Myoviridae sp. ctOoC8</name>
    <dbReference type="NCBI Taxonomy" id="2823542"/>
    <lineage>
        <taxon>Viruses</taxon>
        <taxon>Duplodnaviria</taxon>
        <taxon>Heunggongvirae</taxon>
        <taxon>Uroviricota</taxon>
        <taxon>Caudoviricetes</taxon>
    </lineage>
</organism>
<evidence type="ECO:0000313" key="1">
    <source>
        <dbReference type="EMBL" id="DAD65349.1"/>
    </source>
</evidence>
<sequence length="98" mass="11036">MPKDILLDENLDLVLKNGDFSIGESTAQHQKLLILSDKGEFKANPKRGVGARKYLETHKPDDFAREIRQEFSIDGMSVDAISIGKNLEMNITAQYNEN</sequence>
<dbReference type="EMBL" id="BK014641">
    <property type="protein sequence ID" value="DAD65349.1"/>
    <property type="molecule type" value="Genomic_DNA"/>
</dbReference>
<reference evidence="1" key="1">
    <citation type="journal article" date="2021" name="Proc. Natl. Acad. Sci. U.S.A.">
        <title>A Catalog of Tens of Thousands of Viruses from Human Metagenomes Reveals Hidden Associations with Chronic Diseases.</title>
        <authorList>
            <person name="Tisza M.J."/>
            <person name="Buck C.B."/>
        </authorList>
    </citation>
    <scope>NUCLEOTIDE SEQUENCE</scope>
    <source>
        <strain evidence="1">CtOoC8</strain>
    </source>
</reference>
<proteinExistence type="predicted"/>
<accession>A0A8S5L6H8</accession>
<name>A0A8S5L6H8_9CAUD</name>